<dbReference type="PANTHER" id="PTHR48097:SF9">
    <property type="entry name" value="L-THREONINE ALDOLASE"/>
    <property type="match status" value="1"/>
</dbReference>
<dbReference type="EC" id="4.1.2.5" evidence="5"/>
<evidence type="ECO:0000313" key="5">
    <source>
        <dbReference type="EMBL" id="MBP2026591.1"/>
    </source>
</evidence>
<dbReference type="GO" id="GO:0004793">
    <property type="term" value="F:threonine aldolase activity"/>
    <property type="evidence" value="ECO:0007669"/>
    <property type="project" value="UniProtKB-EC"/>
</dbReference>
<comment type="cofactor">
    <cofactor evidence="1">
        <name>pyridoxal 5'-phosphate</name>
        <dbReference type="ChEBI" id="CHEBI:597326"/>
    </cofactor>
</comment>
<dbReference type="PIRSF" id="PIRSF017617">
    <property type="entry name" value="Thr_aldolase"/>
    <property type="match status" value="1"/>
</dbReference>
<feature type="domain" description="Aromatic amino acid beta-eliminating lyase/threonine aldolase" evidence="4">
    <location>
        <begin position="5"/>
        <end position="287"/>
    </location>
</feature>
<gene>
    <name evidence="5" type="ORF">J2Z35_000380</name>
</gene>
<protein>
    <submittedName>
        <fullName evidence="5">Threonine aldolase</fullName>
        <ecNumber evidence="5">4.1.2.5</ecNumber>
    </submittedName>
</protein>
<evidence type="ECO:0000259" key="4">
    <source>
        <dbReference type="Pfam" id="PF01212"/>
    </source>
</evidence>
<dbReference type="InterPro" id="IPR015422">
    <property type="entry name" value="PyrdxlP-dep_Trfase_small"/>
</dbReference>
<dbReference type="Gene3D" id="3.90.1150.10">
    <property type="entry name" value="Aspartate Aminotransferase, domain 1"/>
    <property type="match status" value="1"/>
</dbReference>
<keyword evidence="6" id="KW-1185">Reference proteome</keyword>
<reference evidence="5 6" key="1">
    <citation type="submission" date="2021-03" db="EMBL/GenBank/DDBJ databases">
        <title>Genomic Encyclopedia of Type Strains, Phase IV (KMG-IV): sequencing the most valuable type-strain genomes for metagenomic binning, comparative biology and taxonomic classification.</title>
        <authorList>
            <person name="Goeker M."/>
        </authorList>
    </citation>
    <scope>NUCLEOTIDE SEQUENCE [LARGE SCALE GENOMIC DNA]</scope>
    <source>
        <strain evidence="5 6">DSM 27512</strain>
    </source>
</reference>
<dbReference type="Pfam" id="PF01212">
    <property type="entry name" value="Beta_elim_lyase"/>
    <property type="match status" value="1"/>
</dbReference>
<sequence length="343" mass="38481">MKFIDLRSDTVTEPTDRMRTAMAEALVGDDVYEDDPTIKLLEEYTAKLTGKEAALFTPSGTFANQLALFTHCNRGEEVILPHDCHIVAHEVGGASVIAGVQLRAIESVNGKMDIDKVKKAIRYVDDIHYPETGLICIENAYSDGTVLSLDYMKELHMVAKEAGLKVHMDGARLFNAALSMKEEVSEVLKYVDSAMFCLSKGLCAPVGSMLVGDEEFIKKARKKRKLMGGGMRQAGILGAAGLIALKEMRLRLVEDHENAKYMAEELSKIQGIEVLKDNLDINMVFFNITDNRLKGKMTQEAFLKEGIKINPEEDNMMRFVCHYYISKSDIDTVINFIHRLRRY</sequence>
<name>A0ABS4KFN3_9FIRM</name>
<comment type="similarity">
    <text evidence="2">Belongs to the threonine aldolase family.</text>
</comment>
<dbReference type="NCBIfam" id="NF007825">
    <property type="entry name" value="PRK10534.1"/>
    <property type="match status" value="1"/>
</dbReference>
<dbReference type="InterPro" id="IPR001597">
    <property type="entry name" value="ArAA_b-elim_lyase/Thr_aldolase"/>
</dbReference>
<dbReference type="PANTHER" id="PTHR48097">
    <property type="entry name" value="L-THREONINE ALDOLASE-RELATED"/>
    <property type="match status" value="1"/>
</dbReference>
<dbReference type="InterPro" id="IPR015421">
    <property type="entry name" value="PyrdxlP-dep_Trfase_major"/>
</dbReference>
<comment type="caution">
    <text evidence="5">The sequence shown here is derived from an EMBL/GenBank/DDBJ whole genome shotgun (WGS) entry which is preliminary data.</text>
</comment>
<dbReference type="SUPFAM" id="SSF53383">
    <property type="entry name" value="PLP-dependent transferases"/>
    <property type="match status" value="1"/>
</dbReference>
<proteinExistence type="inferred from homology"/>
<dbReference type="CDD" id="cd06502">
    <property type="entry name" value="TA_like"/>
    <property type="match status" value="1"/>
</dbReference>
<dbReference type="InterPro" id="IPR015424">
    <property type="entry name" value="PyrdxlP-dep_Trfase"/>
</dbReference>
<accession>A0ABS4KFN3</accession>
<keyword evidence="3" id="KW-0663">Pyridoxal phosphate</keyword>
<dbReference type="RefSeq" id="WP_209658792.1">
    <property type="nucleotide sequence ID" value="NZ_JAGGLI010000002.1"/>
</dbReference>
<dbReference type="NCBIfam" id="NF041359">
    <property type="entry name" value="GntG_guanitoxin"/>
    <property type="match status" value="1"/>
</dbReference>
<dbReference type="Gene3D" id="3.40.640.10">
    <property type="entry name" value="Type I PLP-dependent aspartate aminotransferase-like (Major domain)"/>
    <property type="match status" value="1"/>
</dbReference>
<organism evidence="5 6">
    <name type="scientific">Acetoanaerobium pronyense</name>
    <dbReference type="NCBI Taxonomy" id="1482736"/>
    <lineage>
        <taxon>Bacteria</taxon>
        <taxon>Bacillati</taxon>
        <taxon>Bacillota</taxon>
        <taxon>Clostridia</taxon>
        <taxon>Peptostreptococcales</taxon>
        <taxon>Filifactoraceae</taxon>
        <taxon>Acetoanaerobium</taxon>
    </lineage>
</organism>
<dbReference type="Proteomes" id="UP001314903">
    <property type="component" value="Unassembled WGS sequence"/>
</dbReference>
<dbReference type="EMBL" id="JAGGLI010000002">
    <property type="protein sequence ID" value="MBP2026591.1"/>
    <property type="molecule type" value="Genomic_DNA"/>
</dbReference>
<evidence type="ECO:0000256" key="3">
    <source>
        <dbReference type="ARBA" id="ARBA00022898"/>
    </source>
</evidence>
<evidence type="ECO:0000256" key="2">
    <source>
        <dbReference type="ARBA" id="ARBA00006966"/>
    </source>
</evidence>
<evidence type="ECO:0000256" key="1">
    <source>
        <dbReference type="ARBA" id="ARBA00001933"/>
    </source>
</evidence>
<evidence type="ECO:0000313" key="6">
    <source>
        <dbReference type="Proteomes" id="UP001314903"/>
    </source>
</evidence>
<keyword evidence="5" id="KW-0456">Lyase</keyword>
<dbReference type="InterPro" id="IPR023603">
    <property type="entry name" value="Low_specificity_L-TA-like"/>
</dbReference>